<dbReference type="GO" id="GO:0005802">
    <property type="term" value="C:trans-Golgi network"/>
    <property type="evidence" value="ECO:0007669"/>
    <property type="project" value="TreeGrafter"/>
</dbReference>
<evidence type="ECO:0000256" key="6">
    <source>
        <dbReference type="ARBA" id="ARBA00022658"/>
    </source>
</evidence>
<dbReference type="InterPro" id="IPR015403">
    <property type="entry name" value="Mon2/Sec7/BIG1-like_HDS"/>
</dbReference>
<dbReference type="SMART" id="SM00222">
    <property type="entry name" value="Sec7"/>
    <property type="match status" value="1"/>
</dbReference>
<evidence type="ECO:0000256" key="2">
    <source>
        <dbReference type="ARBA" id="ARBA00004514"/>
    </source>
</evidence>
<dbReference type="InterPro" id="IPR032691">
    <property type="entry name" value="Mon2/Sec7/BIG1-like_HUS"/>
</dbReference>
<dbReference type="InterPro" id="IPR046455">
    <property type="entry name" value="Sec7/BIG1-like_C"/>
</dbReference>
<dbReference type="GO" id="GO:0016020">
    <property type="term" value="C:membrane"/>
    <property type="evidence" value="ECO:0007669"/>
    <property type="project" value="UniProtKB-SubCell"/>
</dbReference>
<dbReference type="SUPFAM" id="SSF48425">
    <property type="entry name" value="Sec7 domain"/>
    <property type="match status" value="1"/>
</dbReference>
<gene>
    <name evidence="10" type="ORF">CJ030_MR6G004351</name>
</gene>
<dbReference type="Pfam" id="PF20252">
    <property type="entry name" value="BIG2_C"/>
    <property type="match status" value="1"/>
</dbReference>
<evidence type="ECO:0000256" key="5">
    <source>
        <dbReference type="ARBA" id="ARBA00022490"/>
    </source>
</evidence>
<dbReference type="FunFam" id="1.10.220.20:FF:000002">
    <property type="entry name" value="Brefeldin A-inhibited guanine nucleotide-exchange protein 1"/>
    <property type="match status" value="1"/>
</dbReference>
<comment type="subunit">
    <text evidence="3">Homodimer.</text>
</comment>
<evidence type="ECO:0000259" key="9">
    <source>
        <dbReference type="PROSITE" id="PS50190"/>
    </source>
</evidence>
<dbReference type="Pfam" id="PF16206">
    <property type="entry name" value="Mon2_C"/>
    <property type="match status" value="1"/>
</dbReference>
<keyword evidence="11" id="KW-1185">Reference proteome</keyword>
<dbReference type="GO" id="GO:0005829">
    <property type="term" value="C:cytosol"/>
    <property type="evidence" value="ECO:0007669"/>
    <property type="project" value="UniProtKB-SubCell"/>
</dbReference>
<dbReference type="Pfam" id="PF12783">
    <property type="entry name" value="Sec7-like_HUS"/>
    <property type="match status" value="2"/>
</dbReference>
<name>A0A6A1VAK0_9ROSI</name>
<dbReference type="Pfam" id="PF01369">
    <property type="entry name" value="Sec7"/>
    <property type="match status" value="1"/>
</dbReference>
<evidence type="ECO:0000256" key="4">
    <source>
        <dbReference type="ARBA" id="ARBA00022448"/>
    </source>
</evidence>
<dbReference type="InterPro" id="IPR032629">
    <property type="entry name" value="DCB_dom"/>
</dbReference>
<keyword evidence="8" id="KW-0472">Membrane</keyword>
<dbReference type="GO" id="GO:0032012">
    <property type="term" value="P:regulation of ARF protein signal transduction"/>
    <property type="evidence" value="ECO:0007669"/>
    <property type="project" value="InterPro"/>
</dbReference>
<dbReference type="GO" id="GO:0015031">
    <property type="term" value="P:protein transport"/>
    <property type="evidence" value="ECO:0007669"/>
    <property type="project" value="UniProtKB-KW"/>
</dbReference>
<accession>A0A6A1VAK0</accession>
<dbReference type="InterPro" id="IPR035999">
    <property type="entry name" value="Sec7_dom_sf"/>
</dbReference>
<dbReference type="Gene3D" id="1.25.10.10">
    <property type="entry name" value="Leucine-rich Repeat Variant"/>
    <property type="match status" value="1"/>
</dbReference>
<proteinExistence type="predicted"/>
<dbReference type="InterPro" id="IPR016024">
    <property type="entry name" value="ARM-type_fold"/>
</dbReference>
<keyword evidence="5" id="KW-0963">Cytoplasm</keyword>
<dbReference type="InterPro" id="IPR000904">
    <property type="entry name" value="Sec7_dom"/>
</dbReference>
<dbReference type="Gene3D" id="1.10.220.20">
    <property type="match status" value="1"/>
</dbReference>
<keyword evidence="7" id="KW-0653">Protein transport</keyword>
<reference evidence="10 11" key="1">
    <citation type="journal article" date="2019" name="Plant Biotechnol. J.">
        <title>The red bayberry genome and genetic basis of sex determination.</title>
        <authorList>
            <person name="Jia H.M."/>
            <person name="Jia H.J."/>
            <person name="Cai Q.L."/>
            <person name="Wang Y."/>
            <person name="Zhao H.B."/>
            <person name="Yang W.F."/>
            <person name="Wang G.Y."/>
            <person name="Li Y.H."/>
            <person name="Zhan D.L."/>
            <person name="Shen Y.T."/>
            <person name="Niu Q.F."/>
            <person name="Chang L."/>
            <person name="Qiu J."/>
            <person name="Zhao L."/>
            <person name="Xie H.B."/>
            <person name="Fu W.Y."/>
            <person name="Jin J."/>
            <person name="Li X.W."/>
            <person name="Jiao Y."/>
            <person name="Zhou C.C."/>
            <person name="Tu T."/>
            <person name="Chai C.Y."/>
            <person name="Gao J.L."/>
            <person name="Fan L.J."/>
            <person name="van de Weg E."/>
            <person name="Wang J.Y."/>
            <person name="Gao Z.S."/>
        </authorList>
    </citation>
    <scope>NUCLEOTIDE SEQUENCE [LARGE SCALE GENOMIC DNA]</scope>
    <source>
        <tissue evidence="10">Leaves</tissue>
    </source>
</reference>
<evidence type="ECO:0000256" key="7">
    <source>
        <dbReference type="ARBA" id="ARBA00022927"/>
    </source>
</evidence>
<dbReference type="GO" id="GO:0005085">
    <property type="term" value="F:guanyl-nucleotide exchange factor activity"/>
    <property type="evidence" value="ECO:0007669"/>
    <property type="project" value="UniProtKB-KW"/>
</dbReference>
<dbReference type="EMBL" id="RXIC02000024">
    <property type="protein sequence ID" value="KAB1209869.1"/>
    <property type="molecule type" value="Genomic_DNA"/>
</dbReference>
<dbReference type="FunFam" id="1.10.1000.11:FF:000005">
    <property type="entry name" value="Brefeldin A-inhibited guanine nucleotide-exchange 1"/>
    <property type="match status" value="1"/>
</dbReference>
<evidence type="ECO:0000256" key="1">
    <source>
        <dbReference type="ARBA" id="ARBA00004287"/>
    </source>
</evidence>
<dbReference type="Pfam" id="PF09324">
    <property type="entry name" value="Sec7-like_HDS"/>
    <property type="match status" value="1"/>
</dbReference>
<dbReference type="InterPro" id="IPR023394">
    <property type="entry name" value="Sec7_C_sf"/>
</dbReference>
<keyword evidence="6" id="KW-0344">Guanine-nucleotide releasing factor</keyword>
<keyword evidence="4" id="KW-0813">Transport</keyword>
<evidence type="ECO:0000313" key="10">
    <source>
        <dbReference type="EMBL" id="KAB1209869.1"/>
    </source>
</evidence>
<comment type="subcellular location">
    <subcellularLocation>
        <location evidence="2">Cytoplasm</location>
        <location evidence="2">Cytosol</location>
    </subcellularLocation>
    <subcellularLocation>
        <location evidence="1">Membrane</location>
        <topology evidence="1">Peripheral membrane protein</topology>
        <orientation evidence="1">Cytoplasmic side</orientation>
    </subcellularLocation>
</comment>
<dbReference type="Gene3D" id="1.10.1000.11">
    <property type="entry name" value="Arf Nucleotide-binding Site Opener,domain 2"/>
    <property type="match status" value="1"/>
</dbReference>
<evidence type="ECO:0000256" key="8">
    <source>
        <dbReference type="ARBA" id="ARBA00023136"/>
    </source>
</evidence>
<evidence type="ECO:0000256" key="3">
    <source>
        <dbReference type="ARBA" id="ARBA00011738"/>
    </source>
</evidence>
<dbReference type="InterPro" id="IPR032817">
    <property type="entry name" value="Mon2_C"/>
</dbReference>
<organism evidence="10 11">
    <name type="scientific">Morella rubra</name>
    <name type="common">Chinese bayberry</name>
    <dbReference type="NCBI Taxonomy" id="262757"/>
    <lineage>
        <taxon>Eukaryota</taxon>
        <taxon>Viridiplantae</taxon>
        <taxon>Streptophyta</taxon>
        <taxon>Embryophyta</taxon>
        <taxon>Tracheophyta</taxon>
        <taxon>Spermatophyta</taxon>
        <taxon>Magnoliopsida</taxon>
        <taxon>eudicotyledons</taxon>
        <taxon>Gunneridae</taxon>
        <taxon>Pentapetalae</taxon>
        <taxon>rosids</taxon>
        <taxon>fabids</taxon>
        <taxon>Fagales</taxon>
        <taxon>Myricaceae</taxon>
        <taxon>Morella</taxon>
    </lineage>
</organism>
<dbReference type="Proteomes" id="UP000516437">
    <property type="component" value="Chromosome 6"/>
</dbReference>
<protein>
    <submittedName>
        <fullName evidence="10">Brefeldin A-inhibited guanine nucleotide-exchange protein 1</fullName>
    </submittedName>
</protein>
<dbReference type="PANTHER" id="PTHR10663">
    <property type="entry name" value="GUANYL-NUCLEOTIDE EXCHANGE FACTOR"/>
    <property type="match status" value="1"/>
</dbReference>
<dbReference type="CDD" id="cd00171">
    <property type="entry name" value="Sec7"/>
    <property type="match status" value="1"/>
</dbReference>
<dbReference type="InterPro" id="IPR011989">
    <property type="entry name" value="ARM-like"/>
</dbReference>
<dbReference type="OrthoDB" id="430364at2759"/>
<feature type="domain" description="SEC7" evidence="9">
    <location>
        <begin position="1014"/>
        <end position="1201"/>
    </location>
</feature>
<dbReference type="Pfam" id="PF16213">
    <property type="entry name" value="DCB"/>
    <property type="match status" value="2"/>
</dbReference>
<dbReference type="PANTHER" id="PTHR10663:SF108">
    <property type="entry name" value="BREFELDIN A-INHIBITED GUANINE NUCLEOTIDE-EXCHANGE PROTEIN 1"/>
    <property type="match status" value="1"/>
</dbReference>
<dbReference type="PROSITE" id="PS50190">
    <property type="entry name" value="SEC7"/>
    <property type="match status" value="1"/>
</dbReference>
<dbReference type="SUPFAM" id="SSF48371">
    <property type="entry name" value="ARM repeat"/>
    <property type="match status" value="2"/>
</dbReference>
<comment type="caution">
    <text evidence="10">The sequence shown here is derived from an EMBL/GenBank/DDBJ whole genome shotgun (WGS) entry which is preliminary data.</text>
</comment>
<sequence>MSASQTLGGPSRSGRVLGPFLDKIIKNAAWRKHSHLVSACKSTLDKLESLSDSPKPDLTSPLYGLSSSDAESVLQPLMLALDSAYAKVVEPVLECAFKLFSFNLIRAEIDRPDPNLKDGNASVVYKIIDGVCKSAGLGEEAIEQGVLRVLLSAVRSPCVLIRGDCLVHIVRSCYNVYLGGLNGTDQICAKSVLAQMMVIVFTRVEQDCMDLAAPIPRVSVAELLEFTDKNLNEGSSIQFSQNFINEVMDASETEGLVDKTNQLPTTSPLSEHNGDGKAQASFKVGEKGESLEGGSKIREDGFLLFKNLCKLSMKFSSQEHPDDQILLRGKVLSLELLKVVMANGGPLWRTNERQVLSLVYSVSSLSKIVNGLLKTALGPPSGSTTTLSPAQDITFRHESVKCLVSIIKSMGVWMDQQLRLGDSYMPKISESDTTDSHLTLNGEDGTVSDYELHPEVNSEFSDAATLEQRRAYKIELQMPIIAWLKIRYVSGLLLIYHIPNIPTLYSASPSSDAESVLQPLMLALDSAYAKVVEPVLECAFKLFSFNLIRAEIDRPDPNLKDGNASVVYKIIDGVCKSAGLGEEAIEQGVLRVLLSAVRSPCVLIRGDCLVHIVRSCYNVYLGGLNGTDQICAKSVLAQMMVIVFTRVEQDCMDLAAPIPRVSVAELLEFTDKNLNEGSSIQFSQNFINEVMDASETEGLVDKTNQLPTTSPLSEHNGDGKAQASFKVGEKGESLEGGSKIREDGFLLFKNLCKLSMKFSSQEHPDDQILLRGKVLSLELLKVVMANGGPLWRTNERQVLSLVYSVSSLSKFLNGIKQFLCLSLLKNSALSVMSIFQLQSSIFLSLLSKFRSGLKAEIGIFFPMLVLRVLENVLQPSFVQKMTVLNLLEKISQDPQIIIDIFVNYDCDVDAPNIFERIVNGLLKTALGPPSGSTTTLSPAQDITFRHESVKCLVSIIKSMGVWMDQQLRLGDSYMPKISESDTTDSHLTLNGEDGTVSDYELHPEVNSEFSDAATLEQRRAYKIELQKGISLFNRKPSKGIEFLISTKKIGGSPESVSSFLKNTSGLNETMIGDYLGEREEFSLKVMHAYVDSFNFKDIDFGEAIRFFLRGFRLPGEAQKIDRIMEKFAERYCKCNPSSFSSADTAYVLAYSVIMLNTDAHNSMVKDKMTKADFIRNNRGIDDGKDLPEEYLGTLYDQIVKNEIKMSDESSAPQSKQTNGFNRLLGLDGILNLVTGTQAEEKALGANGLLIRHIQEQFKAKSGKSESVYHAVTDVAILRFMTEVCWGPMLAAYSVTLDQSDDRLATSQCLQGFRYAVHVTAVMGLQTQRDAFVTSVAKFTYLHCAADMKQKNVDAVKAIILIAIEDGNYLQESWEHILTCLSRIEHLQLLGEGVPPDASFLTASNVDTEEKTAKPIGFPNLKRKGTLQNPAMVAVVRGGSYDSTSTGVNSSGLVTPEQINNFILNLNLLDQIGNFELNHVFAHSQRLNSEAIVAFVKALCKVSMSELQSPTDPRVFSLTKLVEIAHYNMDRIRLVWSRIWNVLSDFFVSVGLSENLSVAIFVMDSLRQLAMKFLEREELANYNFQNEFLRPFVIVMQKSSCTEIRELIVRCISQMVLSRVSNVKSGWKSVFMVFTAAAADERKNIVLLAFETMEKIVREYFPHITETETTTFTDCVRCLITFTNSRFNSDVSLNAIAFLRFCAVKLADGGLLCNEKSKVDCSSTPVGEVDASDMQTSTDKDDNTSFWVPLLTGLSKLTSDPRSAIRKSSLEVLFNILKDHGHLFSHPFWTRVFNSIVFPIFSCVSDKREMRLEDGESSPTSKSPLPEGSTWDSETSAVAAQCLVDLYVSFFTVVRSQLSGVVSILTGLIRSPVQGPASTGVAALMRLASDLGSRLSQDEWREIFLALKEAATSPVPAFLKVLRSMDDIEVPDNAESYADLETSSDHMLTNDDLEDGNLQTAQYVVSRMKSHIAVQLLIVQVVTDLYKTHLKSLSVDNLVILREIFSSISLHAHQLTSEKTLEKKLPILCSILELSEPPLVHFENESYQNYLSFLQKLLADNPSLSKEMNIEAELVAVCQTILQIYLKCTESNYAQPNPNQRVLHCIVPLGSAKKDELGARSSLVASALWGLSGLERESFRRYVSQFFPLLVDLVQSEHSSGEVPRVLSIMFQSCIGPIIMQ</sequence>
<evidence type="ECO:0000313" key="11">
    <source>
        <dbReference type="Proteomes" id="UP000516437"/>
    </source>
</evidence>